<comment type="caution">
    <text evidence="2">The sequence shown here is derived from an EMBL/GenBank/DDBJ whole genome shotgun (WGS) entry which is preliminary data.</text>
</comment>
<dbReference type="AlphaFoldDB" id="A0A0F9M171"/>
<feature type="region of interest" description="Disordered" evidence="1">
    <location>
        <begin position="63"/>
        <end position="89"/>
    </location>
</feature>
<protein>
    <submittedName>
        <fullName evidence="2">Uncharacterized protein</fullName>
    </submittedName>
</protein>
<reference evidence="2" key="1">
    <citation type="journal article" date="2015" name="Nature">
        <title>Complex archaea that bridge the gap between prokaryotes and eukaryotes.</title>
        <authorList>
            <person name="Spang A."/>
            <person name="Saw J.H."/>
            <person name="Jorgensen S.L."/>
            <person name="Zaremba-Niedzwiedzka K."/>
            <person name="Martijn J."/>
            <person name="Lind A.E."/>
            <person name="van Eijk R."/>
            <person name="Schleper C."/>
            <person name="Guy L."/>
            <person name="Ettema T.J."/>
        </authorList>
    </citation>
    <scope>NUCLEOTIDE SEQUENCE</scope>
</reference>
<evidence type="ECO:0000256" key="1">
    <source>
        <dbReference type="SAM" id="MobiDB-lite"/>
    </source>
</evidence>
<accession>A0A0F9M171</accession>
<name>A0A0F9M171_9ZZZZ</name>
<dbReference type="EMBL" id="LAZR01009828">
    <property type="protein sequence ID" value="KKM70380.1"/>
    <property type="molecule type" value="Genomic_DNA"/>
</dbReference>
<gene>
    <name evidence="2" type="ORF">LCGC14_1441390</name>
</gene>
<evidence type="ECO:0000313" key="2">
    <source>
        <dbReference type="EMBL" id="KKM70380.1"/>
    </source>
</evidence>
<organism evidence="2">
    <name type="scientific">marine sediment metagenome</name>
    <dbReference type="NCBI Taxonomy" id="412755"/>
    <lineage>
        <taxon>unclassified sequences</taxon>
        <taxon>metagenomes</taxon>
        <taxon>ecological metagenomes</taxon>
    </lineage>
</organism>
<sequence length="89" mass="9971">MGSRTCACPVKPQDEWDKLISDGSFTSVTGPCHLCGRVVDADSYCFGCKHFICWFCYTSGSRPSGGPHELSLHNPRRQMRQKTESEVEK</sequence>
<proteinExistence type="predicted"/>